<dbReference type="SUPFAM" id="SSF52540">
    <property type="entry name" value="P-loop containing nucleoside triphosphate hydrolases"/>
    <property type="match status" value="1"/>
</dbReference>
<accession>A0AAW2ZG15</accession>
<dbReference type="EMBL" id="JAOPGA020001475">
    <property type="protein sequence ID" value="KAL0488763.1"/>
    <property type="molecule type" value="Genomic_DNA"/>
</dbReference>
<dbReference type="Gene3D" id="3.40.50.300">
    <property type="entry name" value="P-loop containing nucleotide triphosphate hydrolases"/>
    <property type="match status" value="1"/>
</dbReference>
<dbReference type="InterPro" id="IPR045063">
    <property type="entry name" value="Dynamin_N"/>
</dbReference>
<dbReference type="AlphaFoldDB" id="A0AAW2ZG15"/>
<proteinExistence type="predicted"/>
<gene>
    <name evidence="2" type="ORF">AKO1_003875</name>
</gene>
<dbReference type="Pfam" id="PF00350">
    <property type="entry name" value="Dynamin_N"/>
    <property type="match status" value="1"/>
</dbReference>
<sequence length="497" mass="57485">MQFVPVPTDLDYVRKVALENEKKQPTKVITQQTAKSNKERIEQIAKSYNIKMPTGLPTTEKKMVMVIGDQSSGKSSFINYIFGNLEVREVAARAMDSHFTILESVDEEEFSSLVGASKYQDKIKKHQELVADGARLSPEWLYERHQSRDNDPRRHIVWVDLEVTQIEERYKHFLSEVTKHSFHNIVKCVIVNNRFTFGTDVERENENGDVFRPLCRDLIVLDTPGFNDEFKKEKIETNIDFLGFFYNRSDVVFCMTSVDHLLSIGNVLLIVEMSMMSKEHRTKVIEHITKGYSFKDALDMTLKVAGVASYFYTPIKPVVKGVQFLVNKSESNKESHSQHHDNDPSTFLGPSQFSKLYFLMNKIDCCSDNIEHSYFELGCAIGRNFNRLPLPLSSQVFAIGCPMEQRRRVIQIKQGQQVGLSQLKIGHLGQVEAKLQILREDKHEQVLHVKRIGEAWKAIQQAHDHLPLWDKHWTKRDSYNEAFRIVKQYPSLMRSKL</sequence>
<keyword evidence="3" id="KW-1185">Reference proteome</keyword>
<comment type="caution">
    <text evidence="2">The sequence shown here is derived from an EMBL/GenBank/DDBJ whole genome shotgun (WGS) entry which is preliminary data.</text>
</comment>
<evidence type="ECO:0000313" key="2">
    <source>
        <dbReference type="EMBL" id="KAL0488763.1"/>
    </source>
</evidence>
<evidence type="ECO:0000313" key="3">
    <source>
        <dbReference type="Proteomes" id="UP001431209"/>
    </source>
</evidence>
<dbReference type="Proteomes" id="UP001431209">
    <property type="component" value="Unassembled WGS sequence"/>
</dbReference>
<evidence type="ECO:0000259" key="1">
    <source>
        <dbReference type="Pfam" id="PF00350"/>
    </source>
</evidence>
<reference evidence="2 3" key="1">
    <citation type="submission" date="2024-03" db="EMBL/GenBank/DDBJ databases">
        <title>The Acrasis kona genome and developmental transcriptomes reveal deep origins of eukaryotic multicellular pathways.</title>
        <authorList>
            <person name="Sheikh S."/>
            <person name="Fu C.-J."/>
            <person name="Brown M.W."/>
            <person name="Baldauf S.L."/>
        </authorList>
    </citation>
    <scope>NUCLEOTIDE SEQUENCE [LARGE SCALE GENOMIC DNA]</scope>
    <source>
        <strain evidence="2 3">ATCC MYA-3509</strain>
    </source>
</reference>
<name>A0AAW2ZG15_9EUKA</name>
<dbReference type="InterPro" id="IPR027417">
    <property type="entry name" value="P-loop_NTPase"/>
</dbReference>
<protein>
    <submittedName>
        <fullName evidence="2">Phox domain-containing protein</fullName>
    </submittedName>
</protein>
<feature type="domain" description="Dynamin N-terminal" evidence="1">
    <location>
        <begin position="64"/>
        <end position="279"/>
    </location>
</feature>
<organism evidence="2 3">
    <name type="scientific">Acrasis kona</name>
    <dbReference type="NCBI Taxonomy" id="1008807"/>
    <lineage>
        <taxon>Eukaryota</taxon>
        <taxon>Discoba</taxon>
        <taxon>Heterolobosea</taxon>
        <taxon>Tetramitia</taxon>
        <taxon>Eutetramitia</taxon>
        <taxon>Acrasidae</taxon>
        <taxon>Acrasis</taxon>
    </lineage>
</organism>